<accession>A0ABU9YS32</accession>
<keyword evidence="3" id="KW-1185">Reference proteome</keyword>
<evidence type="ECO:0000313" key="2">
    <source>
        <dbReference type="EMBL" id="MEN2991616.1"/>
    </source>
</evidence>
<gene>
    <name evidence="2" type="ORF">WG926_25110</name>
</gene>
<name>A0ABU9YS32_9PROT</name>
<comment type="caution">
    <text evidence="2">The sequence shown here is derived from an EMBL/GenBank/DDBJ whole genome shotgun (WGS) entry which is preliminary data.</text>
</comment>
<dbReference type="RefSeq" id="WP_345935711.1">
    <property type="nucleotide sequence ID" value="NZ_JBBKTV010000014.1"/>
</dbReference>
<feature type="signal peptide" evidence="1">
    <location>
        <begin position="1"/>
        <end position="22"/>
    </location>
</feature>
<dbReference type="Proteomes" id="UP001413721">
    <property type="component" value="Unassembled WGS sequence"/>
</dbReference>
<proteinExistence type="predicted"/>
<reference evidence="2 3" key="1">
    <citation type="submission" date="2024-03" db="EMBL/GenBank/DDBJ databases">
        <title>High-quality draft genome sequencing of Tistrella sp. BH-R2-4.</title>
        <authorList>
            <person name="Dong C."/>
        </authorList>
    </citation>
    <scope>NUCLEOTIDE SEQUENCE [LARGE SCALE GENOMIC DNA]</scope>
    <source>
        <strain evidence="2 3">BH-R2-4</strain>
    </source>
</reference>
<dbReference type="Pfam" id="PF06082">
    <property type="entry name" value="YjbH"/>
    <property type="match status" value="2"/>
</dbReference>
<keyword evidence="1" id="KW-0732">Signal</keyword>
<protein>
    <submittedName>
        <fullName evidence="2">YjbH domain-containing protein</fullName>
    </submittedName>
</protein>
<evidence type="ECO:0000313" key="3">
    <source>
        <dbReference type="Proteomes" id="UP001413721"/>
    </source>
</evidence>
<dbReference type="EMBL" id="JBBKTW010000012">
    <property type="protein sequence ID" value="MEN2991616.1"/>
    <property type="molecule type" value="Genomic_DNA"/>
</dbReference>
<feature type="chain" id="PRO_5045216344" evidence="1">
    <location>
        <begin position="23"/>
        <end position="855"/>
    </location>
</feature>
<organism evidence="2 3">
    <name type="scientific">Tistrella arctica</name>
    <dbReference type="NCBI Taxonomy" id="3133430"/>
    <lineage>
        <taxon>Bacteria</taxon>
        <taxon>Pseudomonadati</taxon>
        <taxon>Pseudomonadota</taxon>
        <taxon>Alphaproteobacteria</taxon>
        <taxon>Geminicoccales</taxon>
        <taxon>Geminicoccaceae</taxon>
        <taxon>Tistrella</taxon>
    </lineage>
</organism>
<dbReference type="InterPro" id="IPR010344">
    <property type="entry name" value="YbjH"/>
</dbReference>
<sequence length="855" mass="93451">MDGWQTWTVVAGFTLAATLAAAAIPAAAQQSATEYRPWERTVLPNVSDYGGIGALQTPTARFGKDGQFLAGISYVSPYHRYFINLQVLPWLEGTFRYTRITDRPYSTVPGFADGQDYKDRSVDLKVRLSREDADWPEIAVGLRDIGGTSLFGSEYVVASKSFGNFDVTGGLGFGSLGSREHLDNPLGLFMDRFDERLGTSRNPGSVGAAFFTGPIALFGSVVYRLRDLPLLDNDLVLIAEYDPNNYKDDPAFSDLTPKWPVNFGVSYQPSSWVQLSAGFERGDTAMLRASIFADFNNDSNPLMNRGVPPEIAVRGRDGPRGVEAAAIDPQPSEAAWLPELAQASVRAVAADRQMDMRRFDVSGDRVDIVLSGGMPGREVTDAVAVAASAARAVPATVDTVAVALVPAGGGKPLMTWTLPRERLLAANAILDAEADPLMTDDARVVPVVLRDRAAKQDIATRLFAAAAENDIELDRMELNGDTVRIFVGDMPFRNYIISAGRAARVATQVMPPEVERFTIVLGSDGLAAAELTILRSHLERLAQDQATVDEVWHQVQVNQGRPAGGDAILNDERFPAFDWSVAPRLRQQVGGPDNFVLYQLYLRARASVKPTPNTEIDGYAGLNITNNYDQLELDSDSQLPRVRSNIGEYLKQGETWIGRLQGAYYTSLAPGVYATAYAGLLEEMFGGIGGEVLYKSVGSPWAFGLDVNWVKQRDFDGMFAFRDYSTVTGHAGVYYDLPFWDLNGSVRAGRYLAKDWGATFELAREFESGIRAGVFASFTDVSSEEFGEGSFDKGFFLSVPLDLYATRPTQTRFGITYRPVTRDGGQQLNRSSALIGRVGAYDADGIQRNWPALLD</sequence>
<evidence type="ECO:0000256" key="1">
    <source>
        <dbReference type="SAM" id="SignalP"/>
    </source>
</evidence>